<evidence type="ECO:0000256" key="1">
    <source>
        <dbReference type="SAM" id="MobiDB-lite"/>
    </source>
</evidence>
<sequence length="176" mass="18856">MSNDKPIFSLPVHVHEIPGSGRHFNITTTEPEREAVAHQLGLPGIAELGAKLVVKPFRKDGLAVGGTVHARLTQTCVVSAEDFESTVEAPVDIRFSPDGKDPNADFDLAELNDPEAEDPPDLLTGGEIDLGAIITEFLALALDPYPRKPGIDFEAPEEDPSLSPFAALNALKNKGR</sequence>
<dbReference type="InterPro" id="IPR003772">
    <property type="entry name" value="YceD"/>
</dbReference>
<reference evidence="3" key="1">
    <citation type="journal article" date="2019" name="Int. J. Syst. Evol. Microbiol.">
        <title>The Global Catalogue of Microorganisms (GCM) 10K type strain sequencing project: providing services to taxonomists for standard genome sequencing and annotation.</title>
        <authorList>
            <consortium name="The Broad Institute Genomics Platform"/>
            <consortium name="The Broad Institute Genome Sequencing Center for Infectious Disease"/>
            <person name="Wu L."/>
            <person name="Ma J."/>
        </authorList>
    </citation>
    <scope>NUCLEOTIDE SEQUENCE [LARGE SCALE GENOMIC DNA]</scope>
    <source>
        <strain evidence="3">NBRC 101365</strain>
    </source>
</reference>
<protein>
    <submittedName>
        <fullName evidence="2">Phosphodiesterase</fullName>
    </submittedName>
</protein>
<keyword evidence="3" id="KW-1185">Reference proteome</keyword>
<proteinExistence type="predicted"/>
<evidence type="ECO:0000313" key="3">
    <source>
        <dbReference type="Proteomes" id="UP001156882"/>
    </source>
</evidence>
<dbReference type="Proteomes" id="UP001156882">
    <property type="component" value="Unassembled WGS sequence"/>
</dbReference>
<organism evidence="2 3">
    <name type="scientific">Labrys miyagiensis</name>
    <dbReference type="NCBI Taxonomy" id="346912"/>
    <lineage>
        <taxon>Bacteria</taxon>
        <taxon>Pseudomonadati</taxon>
        <taxon>Pseudomonadota</taxon>
        <taxon>Alphaproteobacteria</taxon>
        <taxon>Hyphomicrobiales</taxon>
        <taxon>Xanthobacteraceae</taxon>
        <taxon>Labrys</taxon>
    </lineage>
</organism>
<dbReference type="Pfam" id="PF02620">
    <property type="entry name" value="YceD"/>
    <property type="match status" value="1"/>
</dbReference>
<name>A0ABQ6CSE2_9HYPH</name>
<feature type="region of interest" description="Disordered" evidence="1">
    <location>
        <begin position="154"/>
        <end position="176"/>
    </location>
</feature>
<comment type="caution">
    <text evidence="2">The sequence shown here is derived from an EMBL/GenBank/DDBJ whole genome shotgun (WGS) entry which is preliminary data.</text>
</comment>
<evidence type="ECO:0000313" key="2">
    <source>
        <dbReference type="EMBL" id="GLS21192.1"/>
    </source>
</evidence>
<dbReference type="RefSeq" id="WP_284314246.1">
    <property type="nucleotide sequence ID" value="NZ_BSPC01000045.1"/>
</dbReference>
<accession>A0ABQ6CSE2</accession>
<dbReference type="EMBL" id="BSPC01000045">
    <property type="protein sequence ID" value="GLS21192.1"/>
    <property type="molecule type" value="Genomic_DNA"/>
</dbReference>
<gene>
    <name evidence="2" type="ORF">GCM10007874_42090</name>
</gene>